<evidence type="ECO:0000256" key="3">
    <source>
        <dbReference type="ARBA" id="ARBA00037882"/>
    </source>
</evidence>
<dbReference type="eggNOG" id="COG1262">
    <property type="taxonomic scope" value="Bacteria"/>
</dbReference>
<evidence type="ECO:0000313" key="7">
    <source>
        <dbReference type="Proteomes" id="UP000008461"/>
    </source>
</evidence>
<dbReference type="NCBIfam" id="TIGR03440">
    <property type="entry name" value="egtB_TIGR03440"/>
    <property type="match status" value="1"/>
</dbReference>
<dbReference type="PANTHER" id="PTHR23150">
    <property type="entry name" value="SULFATASE MODIFYING FACTOR 1, 2"/>
    <property type="match status" value="1"/>
</dbReference>
<organism evidence="6 7">
    <name type="scientific">Haliscomenobacter hydrossis (strain ATCC 27775 / DSM 1100 / LMG 10767 / O)</name>
    <dbReference type="NCBI Taxonomy" id="760192"/>
    <lineage>
        <taxon>Bacteria</taxon>
        <taxon>Pseudomonadati</taxon>
        <taxon>Bacteroidota</taxon>
        <taxon>Saprospiria</taxon>
        <taxon>Saprospirales</taxon>
        <taxon>Haliscomenobacteraceae</taxon>
        <taxon>Haliscomenobacter</taxon>
    </lineage>
</organism>
<dbReference type="HOGENOM" id="CLU_012431_9_0_10"/>
<keyword evidence="1" id="KW-0560">Oxidoreductase</keyword>
<dbReference type="InterPro" id="IPR016187">
    <property type="entry name" value="CTDL_fold"/>
</dbReference>
<evidence type="ECO:0008006" key="8">
    <source>
        <dbReference type="Google" id="ProtNLM"/>
    </source>
</evidence>
<keyword evidence="2" id="KW-0408">Iron</keyword>
<evidence type="ECO:0000313" key="6">
    <source>
        <dbReference type="EMBL" id="AEE50456.1"/>
    </source>
</evidence>
<dbReference type="InterPro" id="IPR005532">
    <property type="entry name" value="SUMF_dom"/>
</dbReference>
<dbReference type="Gene3D" id="3.90.1580.10">
    <property type="entry name" value="paralog of FGE (formylglycine-generating enzyme)"/>
    <property type="match status" value="1"/>
</dbReference>
<dbReference type="GO" id="GO:0052699">
    <property type="term" value="P:ergothioneine biosynthetic process"/>
    <property type="evidence" value="ECO:0007669"/>
    <property type="project" value="InterPro"/>
</dbReference>
<reference key="2">
    <citation type="submission" date="2011-04" db="EMBL/GenBank/DDBJ databases">
        <title>Complete sequence of chromosome of Haliscomenobacter hydrossis DSM 1100.</title>
        <authorList>
            <consortium name="US DOE Joint Genome Institute (JGI-PGF)"/>
            <person name="Lucas S."/>
            <person name="Han J."/>
            <person name="Lapidus A."/>
            <person name="Bruce D."/>
            <person name="Goodwin L."/>
            <person name="Pitluck S."/>
            <person name="Peters L."/>
            <person name="Kyrpides N."/>
            <person name="Mavromatis K."/>
            <person name="Ivanova N."/>
            <person name="Ovchinnikova G."/>
            <person name="Pagani I."/>
            <person name="Daligault H."/>
            <person name="Detter J.C."/>
            <person name="Han C."/>
            <person name="Land M."/>
            <person name="Hauser L."/>
            <person name="Markowitz V."/>
            <person name="Cheng J.-F."/>
            <person name="Hugenholtz P."/>
            <person name="Woyke T."/>
            <person name="Wu D."/>
            <person name="Verbarg S."/>
            <person name="Frueling A."/>
            <person name="Brambilla E."/>
            <person name="Klenk H.-P."/>
            <person name="Eisen J.A."/>
        </authorList>
    </citation>
    <scope>NUCLEOTIDE SEQUENCE</scope>
    <source>
        <strain>DSM 1100</strain>
    </source>
</reference>
<evidence type="ECO:0000256" key="2">
    <source>
        <dbReference type="ARBA" id="ARBA00023004"/>
    </source>
</evidence>
<dbReference type="RefSeq" id="WP_013765004.1">
    <property type="nucleotide sequence ID" value="NC_015510.1"/>
</dbReference>
<dbReference type="AlphaFoldDB" id="F4KYQ0"/>
<feature type="domain" description="Sulfatase-modifying factor enzyme-like" evidence="4">
    <location>
        <begin position="183"/>
        <end position="421"/>
    </location>
</feature>
<dbReference type="InterPro" id="IPR017806">
    <property type="entry name" value="EgtB"/>
</dbReference>
<dbReference type="KEGG" id="hhy:Halhy_2586"/>
<dbReference type="PANTHER" id="PTHR23150:SF36">
    <property type="entry name" value="HERCYNINE OXYGENASE"/>
    <property type="match status" value="1"/>
</dbReference>
<evidence type="ECO:0000256" key="1">
    <source>
        <dbReference type="ARBA" id="ARBA00023002"/>
    </source>
</evidence>
<evidence type="ECO:0000259" key="4">
    <source>
        <dbReference type="Pfam" id="PF03781"/>
    </source>
</evidence>
<evidence type="ECO:0000259" key="5">
    <source>
        <dbReference type="Pfam" id="PF12867"/>
    </source>
</evidence>
<protein>
    <recommendedName>
        <fullName evidence="8">Ergothioneine biosynthesis protein EgtB</fullName>
    </recommendedName>
</protein>
<gene>
    <name evidence="6" type="ordered locus">Halhy_2586</name>
</gene>
<dbReference type="EMBL" id="CP002691">
    <property type="protein sequence ID" value="AEE50456.1"/>
    <property type="molecule type" value="Genomic_DNA"/>
</dbReference>
<dbReference type="STRING" id="760192.Halhy_2586"/>
<comment type="pathway">
    <text evidence="3">Amino-acid biosynthesis; ergothioneine biosynthesis.</text>
</comment>
<keyword evidence="7" id="KW-1185">Reference proteome</keyword>
<feature type="domain" description="DinB-like" evidence="5">
    <location>
        <begin position="20"/>
        <end position="150"/>
    </location>
</feature>
<name>F4KYQ0_HALH1</name>
<dbReference type="Proteomes" id="UP000008461">
    <property type="component" value="Chromosome"/>
</dbReference>
<dbReference type="Pfam" id="PF03781">
    <property type="entry name" value="FGE-sulfatase"/>
    <property type="match status" value="1"/>
</dbReference>
<reference evidence="6 7" key="1">
    <citation type="journal article" date="2011" name="Stand. Genomic Sci.">
        <title>Complete genome sequence of Haliscomenobacter hydrossis type strain (O).</title>
        <authorList>
            <consortium name="US DOE Joint Genome Institute (JGI-PGF)"/>
            <person name="Daligault H."/>
            <person name="Lapidus A."/>
            <person name="Zeytun A."/>
            <person name="Nolan M."/>
            <person name="Lucas S."/>
            <person name="Del Rio T.G."/>
            <person name="Tice H."/>
            <person name="Cheng J.F."/>
            <person name="Tapia R."/>
            <person name="Han C."/>
            <person name="Goodwin L."/>
            <person name="Pitluck S."/>
            <person name="Liolios K."/>
            <person name="Pagani I."/>
            <person name="Ivanova N."/>
            <person name="Huntemann M."/>
            <person name="Mavromatis K."/>
            <person name="Mikhailova N."/>
            <person name="Pati A."/>
            <person name="Chen A."/>
            <person name="Palaniappan K."/>
            <person name="Land M."/>
            <person name="Hauser L."/>
            <person name="Brambilla E.M."/>
            <person name="Rohde M."/>
            <person name="Verbarg S."/>
            <person name="Goker M."/>
            <person name="Bristow J."/>
            <person name="Eisen J.A."/>
            <person name="Markowitz V."/>
            <person name="Hugenholtz P."/>
            <person name="Kyrpides N.C."/>
            <person name="Klenk H.P."/>
            <person name="Woyke T."/>
        </authorList>
    </citation>
    <scope>NUCLEOTIDE SEQUENCE [LARGE SCALE GENOMIC DNA]</scope>
    <source>
        <strain evidence="7">ATCC 27775 / DSM 1100 / LMG 10767 / O</strain>
    </source>
</reference>
<dbReference type="InterPro" id="IPR024775">
    <property type="entry name" value="DinB-like"/>
</dbReference>
<dbReference type="Pfam" id="PF12867">
    <property type="entry name" value="DinB_2"/>
    <property type="match status" value="1"/>
</dbReference>
<proteinExistence type="predicted"/>
<dbReference type="InterPro" id="IPR042095">
    <property type="entry name" value="SUMF_sf"/>
</dbReference>
<dbReference type="SUPFAM" id="SSF56436">
    <property type="entry name" value="C-type lectin-like"/>
    <property type="match status" value="1"/>
</dbReference>
<dbReference type="InterPro" id="IPR051043">
    <property type="entry name" value="Sulfatase_Mod_Factor_Kinase"/>
</dbReference>
<sequence length="421" mass="49230">MQTATSVDLLTRYRHIRLQSEQICAPLATEDYVVQPITDVSPPKWHLGHTTWFFENFLLIPHFPGYQVFNSAYPYFFNSYYESQGPRIHRSNRGNMTRPSVEEVYQFRQYVDLHLLELIEQLQKRTDQAAQEALFTLEVGLQHEQQHQELLLTDIKYILGNNPLFPVYAAGESTTEAIPARPAEWIEMAAGLYAIGHQGEDFCWDNELSAHQVYLQDYAIQDRLITNGEYLEFIEAGGYEHYDHWLAEGWDWAKQLECKAPLYWFQQDGQWFNYTLQGFRPLNIEEPVCHVSYFEADAFARWKGLRLPTEQEWEAACRLTEPLIRGNFLEQKKGHPQSVGMAPATQFLGDVWEWTASAYLPYPHYPRFKGALGEYNGKFMINQMVLRGGSVATPQSHLRITYRNFFQTDKRWQFTGIRLAR</sequence>
<accession>F4KYQ0</accession>
<dbReference type="OrthoDB" id="9768004at2"/>